<accession>A0AAD2B3N5</accession>
<sequence>MTRYARQDTTRCPGFLLNSGDDTGLPRDASGPRVFPQKRIPDMVFDRSAARNILALIGGCASTAALVGAVLVCGAKAWLRDEPKLAHADVIVVLGGESGQRVIGAAELYHAGVAPRVFVSGQGDCLLIERRLVMAGVPAERIGRECVSGSTMENARMTRETLADQHVNSAILVTSWYHTGRALAVFRKVWPEVTWGAHGVFPGDTLAKSVPIYEAGSILAEYVKRAWYAVRYWA</sequence>
<dbReference type="PANTHER" id="PTHR30336">
    <property type="entry name" value="INNER MEMBRANE PROTEIN, PROBABLE PERMEASE"/>
    <property type="match status" value="1"/>
</dbReference>
<feature type="transmembrane region" description="Helical" evidence="2">
    <location>
        <begin position="53"/>
        <end position="75"/>
    </location>
</feature>
<dbReference type="CDD" id="cd06259">
    <property type="entry name" value="YdcF-like"/>
    <property type="match status" value="1"/>
</dbReference>
<dbReference type="InterPro" id="IPR014729">
    <property type="entry name" value="Rossmann-like_a/b/a_fold"/>
</dbReference>
<keyword evidence="5" id="KW-1185">Reference proteome</keyword>
<evidence type="ECO:0000259" key="3">
    <source>
        <dbReference type="Pfam" id="PF02698"/>
    </source>
</evidence>
<evidence type="ECO:0000256" key="2">
    <source>
        <dbReference type="SAM" id="Phobius"/>
    </source>
</evidence>
<dbReference type="InterPro" id="IPR051599">
    <property type="entry name" value="Cell_Envelope_Assoc"/>
</dbReference>
<keyword evidence="2" id="KW-0472">Membrane</keyword>
<dbReference type="InterPro" id="IPR003848">
    <property type="entry name" value="DUF218"/>
</dbReference>
<feature type="domain" description="DUF218" evidence="3">
    <location>
        <begin position="89"/>
        <end position="223"/>
    </location>
</feature>
<evidence type="ECO:0000313" key="4">
    <source>
        <dbReference type="EMBL" id="CAJ0697732.1"/>
    </source>
</evidence>
<gene>
    <name evidence="4" type="ORF">LMG18091_02545</name>
</gene>
<evidence type="ECO:0000313" key="5">
    <source>
        <dbReference type="Proteomes" id="UP001189915"/>
    </source>
</evidence>
<dbReference type="EMBL" id="CATWAF010000003">
    <property type="protein sequence ID" value="CAJ0697732.1"/>
    <property type="molecule type" value="Genomic_DNA"/>
</dbReference>
<dbReference type="GO" id="GO:0043164">
    <property type="term" value="P:Gram-negative-bacterium-type cell wall biogenesis"/>
    <property type="evidence" value="ECO:0007669"/>
    <property type="project" value="TreeGrafter"/>
</dbReference>
<feature type="region of interest" description="Disordered" evidence="1">
    <location>
        <begin position="1"/>
        <end position="31"/>
    </location>
</feature>
<protein>
    <recommendedName>
        <fullName evidence="3">DUF218 domain-containing protein</fullName>
    </recommendedName>
</protein>
<organism evidence="4 5">
    <name type="scientific">Ralstonia wenshanensis</name>
    <dbReference type="NCBI Taxonomy" id="2842456"/>
    <lineage>
        <taxon>Bacteria</taxon>
        <taxon>Pseudomonadati</taxon>
        <taxon>Pseudomonadota</taxon>
        <taxon>Betaproteobacteria</taxon>
        <taxon>Burkholderiales</taxon>
        <taxon>Burkholderiaceae</taxon>
        <taxon>Ralstonia</taxon>
    </lineage>
</organism>
<evidence type="ECO:0000256" key="1">
    <source>
        <dbReference type="SAM" id="MobiDB-lite"/>
    </source>
</evidence>
<comment type="caution">
    <text evidence="4">The sequence shown here is derived from an EMBL/GenBank/DDBJ whole genome shotgun (WGS) entry which is preliminary data.</text>
</comment>
<dbReference type="GO" id="GO:0000270">
    <property type="term" value="P:peptidoglycan metabolic process"/>
    <property type="evidence" value="ECO:0007669"/>
    <property type="project" value="TreeGrafter"/>
</dbReference>
<keyword evidence="2" id="KW-0812">Transmembrane</keyword>
<reference evidence="4 5" key="1">
    <citation type="submission" date="2023-07" db="EMBL/GenBank/DDBJ databases">
        <authorList>
            <person name="Peeters C."/>
        </authorList>
    </citation>
    <scope>NUCLEOTIDE SEQUENCE [LARGE SCALE GENOMIC DNA]</scope>
    <source>
        <strain evidence="4 5">LMG 18091</strain>
    </source>
</reference>
<keyword evidence="2" id="KW-1133">Transmembrane helix</keyword>
<name>A0AAD2B3N5_9RALS</name>
<dbReference type="Gene3D" id="3.40.50.620">
    <property type="entry name" value="HUPs"/>
    <property type="match status" value="1"/>
</dbReference>
<dbReference type="Proteomes" id="UP001189915">
    <property type="component" value="Unassembled WGS sequence"/>
</dbReference>
<dbReference type="AlphaFoldDB" id="A0AAD2B3N5"/>
<dbReference type="Pfam" id="PF02698">
    <property type="entry name" value="DUF218"/>
    <property type="match status" value="1"/>
</dbReference>
<dbReference type="GO" id="GO:0005886">
    <property type="term" value="C:plasma membrane"/>
    <property type="evidence" value="ECO:0007669"/>
    <property type="project" value="TreeGrafter"/>
</dbReference>
<proteinExistence type="predicted"/>
<dbReference type="PANTHER" id="PTHR30336:SF4">
    <property type="entry name" value="ENVELOPE BIOGENESIS FACTOR ELYC"/>
    <property type="match status" value="1"/>
</dbReference>